<proteinExistence type="predicted"/>
<name>A0AAU8IX12_9ACTN</name>
<protein>
    <submittedName>
        <fullName evidence="1">Uncharacterized protein</fullName>
    </submittedName>
</protein>
<sequence length="119" mass="13463">MMQEAFRIPLEAEFLEEIGVEPVRRDAGDTLELNLSEVTGESLFLTTSETGRSVRIKWGEEKGEWAVDIFREGATCMRIDSQHNRTSILIDFSLGATKGELKLQIFPRVAISDQQLFSQ</sequence>
<organism evidence="1">
    <name type="scientific">Streptomyces tabacisoli</name>
    <dbReference type="NCBI Taxonomy" id="3156398"/>
    <lineage>
        <taxon>Bacteria</taxon>
        <taxon>Bacillati</taxon>
        <taxon>Actinomycetota</taxon>
        <taxon>Actinomycetes</taxon>
        <taxon>Kitasatosporales</taxon>
        <taxon>Streptomycetaceae</taxon>
        <taxon>Streptomyces</taxon>
    </lineage>
</organism>
<dbReference type="RefSeq" id="WP_353944297.1">
    <property type="nucleotide sequence ID" value="NZ_CP159534.1"/>
</dbReference>
<dbReference type="KEGG" id="stac:ABII15_23685"/>
<evidence type="ECO:0000313" key="1">
    <source>
        <dbReference type="EMBL" id="XCJ72777.1"/>
    </source>
</evidence>
<dbReference type="EMBL" id="CP159534">
    <property type="protein sequence ID" value="XCJ72777.1"/>
    <property type="molecule type" value="Genomic_DNA"/>
</dbReference>
<dbReference type="AlphaFoldDB" id="A0AAU8IX12"/>
<reference evidence="1" key="1">
    <citation type="submission" date="2024-06" db="EMBL/GenBank/DDBJ databases">
        <title>Streptomyces sp. strain HUAS MG91 genome sequences.</title>
        <authorList>
            <person name="Mo P."/>
        </authorList>
    </citation>
    <scope>NUCLEOTIDE SEQUENCE</scope>
    <source>
        <strain evidence="1">HUAS MG91</strain>
    </source>
</reference>
<gene>
    <name evidence="1" type="ORF">ABII15_23685</name>
</gene>
<accession>A0AAU8IX12</accession>